<dbReference type="PANTHER" id="PTHR45661:SF3">
    <property type="entry name" value="IG-LIKE DOMAIN-CONTAINING PROTEIN"/>
    <property type="match status" value="1"/>
</dbReference>
<accession>A0A0F9EPC3</accession>
<evidence type="ECO:0008006" key="2">
    <source>
        <dbReference type="Google" id="ProtNLM"/>
    </source>
</evidence>
<dbReference type="AlphaFoldDB" id="A0A0F9EPC3"/>
<dbReference type="InterPro" id="IPR053139">
    <property type="entry name" value="Surface_bspA-like"/>
</dbReference>
<proteinExistence type="predicted"/>
<dbReference type="Pfam" id="PF13306">
    <property type="entry name" value="LRR_5"/>
    <property type="match status" value="3"/>
</dbReference>
<name>A0A0F9EPC3_9ZZZZ</name>
<dbReference type="Gene3D" id="3.40.50.12480">
    <property type="match status" value="1"/>
</dbReference>
<dbReference type="EMBL" id="LAZR01024200">
    <property type="protein sequence ID" value="KKL75963.1"/>
    <property type="molecule type" value="Genomic_DNA"/>
</dbReference>
<reference evidence="1" key="1">
    <citation type="journal article" date="2015" name="Nature">
        <title>Complex archaea that bridge the gap between prokaryotes and eukaryotes.</title>
        <authorList>
            <person name="Spang A."/>
            <person name="Saw J.H."/>
            <person name="Jorgensen S.L."/>
            <person name="Zaremba-Niedzwiedzka K."/>
            <person name="Martijn J."/>
            <person name="Lind A.E."/>
            <person name="van Eijk R."/>
            <person name="Schleper C."/>
            <person name="Guy L."/>
            <person name="Ettema T.J."/>
        </authorList>
    </citation>
    <scope>NUCLEOTIDE SEQUENCE</scope>
</reference>
<evidence type="ECO:0000313" key="1">
    <source>
        <dbReference type="EMBL" id="KKL75963.1"/>
    </source>
</evidence>
<dbReference type="InterPro" id="IPR026906">
    <property type="entry name" value="LRR_5"/>
</dbReference>
<dbReference type="InterPro" id="IPR032675">
    <property type="entry name" value="LRR_dom_sf"/>
</dbReference>
<sequence length="515" mass="58931">MQKAFERLRINGIFNGDYINTYDYIELKGLTEEGKRSNTVEIPEEINGNVVKVIASGAFHHRNELAHIKLPNSITMIGDYAFTKCTSLKKIDLPENLEYIGENTFLGAKNLKYISVGKKLKHIGNSAFYGTKWLQDNLDDYITLGNVLYKYQGKESNIIISEKIISITNWAFSNNHEIECVTIKNDKCIVAEGTFYQCINLKEIQGLKGSIESFVFAYCKSLEHIVLEKVEYIGDYAFFMCEKLEHIDIGSIGLGHCAFAYCNNLQIVMGFPKSLEKGSFYNCYNLKDINIESSKKIGAFSLFNTSLKKIATESDYIGDYALANNKATTNISINNRSKLGKAILSNDKSIKELTISGRYVLAYYFDDMNLIDIPKIHIHDEFIIENIMRQYLPLKTLVLSNIKKFGRWTFYECKNLEEVIITQGIQEIGDWAFTLCDTIHRIELPHTIKKIGMNAFRYCENLEVIKLNSDEVVNLMVNAFYATSPNKTILVPKMILDEYKNHPNWSEYIDNLEGF</sequence>
<organism evidence="1">
    <name type="scientific">marine sediment metagenome</name>
    <dbReference type="NCBI Taxonomy" id="412755"/>
    <lineage>
        <taxon>unclassified sequences</taxon>
        <taxon>metagenomes</taxon>
        <taxon>ecological metagenomes</taxon>
    </lineage>
</organism>
<protein>
    <recommendedName>
        <fullName evidence="2">Leucine-rich repeat domain-containing protein</fullName>
    </recommendedName>
</protein>
<gene>
    <name evidence="1" type="ORF">LCGC14_2049640</name>
</gene>
<comment type="caution">
    <text evidence="1">The sequence shown here is derived from an EMBL/GenBank/DDBJ whole genome shotgun (WGS) entry which is preliminary data.</text>
</comment>
<dbReference type="Gene3D" id="3.80.10.10">
    <property type="entry name" value="Ribonuclease Inhibitor"/>
    <property type="match status" value="3"/>
</dbReference>
<dbReference type="PANTHER" id="PTHR45661">
    <property type="entry name" value="SURFACE ANTIGEN"/>
    <property type="match status" value="1"/>
</dbReference>
<dbReference type="SUPFAM" id="SSF52058">
    <property type="entry name" value="L domain-like"/>
    <property type="match status" value="2"/>
</dbReference>